<dbReference type="FunFam" id="3.30.740.10:FF:000005">
    <property type="entry name" value="Dynein light chain"/>
    <property type="match status" value="1"/>
</dbReference>
<keyword evidence="4" id="KW-0813">Transport</keyword>
<dbReference type="SUPFAM" id="SSF54648">
    <property type="entry name" value="DLC"/>
    <property type="match status" value="1"/>
</dbReference>
<keyword evidence="7" id="KW-0509">mRNA transport</keyword>
<dbReference type="GO" id="GO:0007017">
    <property type="term" value="P:microtubule-based process"/>
    <property type="evidence" value="ECO:0007669"/>
    <property type="project" value="InterPro"/>
</dbReference>
<accession>A0A5B8MZA5</accession>
<dbReference type="EMBL" id="CP031052">
    <property type="protein sequence ID" value="QDZ25903.1"/>
    <property type="molecule type" value="Genomic_DNA"/>
</dbReference>
<dbReference type="SMART" id="SM01375">
    <property type="entry name" value="Dynein_light"/>
    <property type="match status" value="1"/>
</dbReference>
<keyword evidence="9" id="KW-0206">Cytoskeleton</keyword>
<name>A0A5B8MZA5_9CHLO</name>
<feature type="compositionally biased region" description="Low complexity" evidence="11">
    <location>
        <begin position="110"/>
        <end position="121"/>
    </location>
</feature>
<dbReference type="GO" id="GO:0005634">
    <property type="term" value="C:nucleus"/>
    <property type="evidence" value="ECO:0007669"/>
    <property type="project" value="UniProtKB-SubCell"/>
</dbReference>
<gene>
    <name evidence="12" type="ORF">A3770_19p84210</name>
</gene>
<evidence type="ECO:0000256" key="2">
    <source>
        <dbReference type="ARBA" id="ARBA00004245"/>
    </source>
</evidence>
<dbReference type="GO" id="GO:0051028">
    <property type="term" value="P:mRNA transport"/>
    <property type="evidence" value="ECO:0007669"/>
    <property type="project" value="UniProtKB-KW"/>
</dbReference>
<dbReference type="Pfam" id="PF01221">
    <property type="entry name" value="Dynein_light"/>
    <property type="match status" value="1"/>
</dbReference>
<dbReference type="InterPro" id="IPR001372">
    <property type="entry name" value="Dynein_light_chain_typ-1/2"/>
</dbReference>
<keyword evidence="6" id="KW-0493">Microtubule</keyword>
<evidence type="ECO:0000256" key="7">
    <source>
        <dbReference type="ARBA" id="ARBA00022816"/>
    </source>
</evidence>
<proteinExistence type="predicted"/>
<evidence type="ECO:0000256" key="11">
    <source>
        <dbReference type="SAM" id="MobiDB-lite"/>
    </source>
</evidence>
<dbReference type="InterPro" id="IPR037177">
    <property type="entry name" value="DLC_sf"/>
</dbReference>
<organism evidence="12 13">
    <name type="scientific">Chloropicon primus</name>
    <dbReference type="NCBI Taxonomy" id="1764295"/>
    <lineage>
        <taxon>Eukaryota</taxon>
        <taxon>Viridiplantae</taxon>
        <taxon>Chlorophyta</taxon>
        <taxon>Chloropicophyceae</taxon>
        <taxon>Chloropicales</taxon>
        <taxon>Chloropicaceae</taxon>
        <taxon>Chloropicon</taxon>
    </lineage>
</organism>
<dbReference type="STRING" id="1764295.A0A5B8MZA5"/>
<evidence type="ECO:0000256" key="9">
    <source>
        <dbReference type="ARBA" id="ARBA00023212"/>
    </source>
</evidence>
<protein>
    <recommendedName>
        <fullName evidence="3">Dynein light chain 1, cytoplasmic</fullName>
    </recommendedName>
</protein>
<evidence type="ECO:0000256" key="10">
    <source>
        <dbReference type="ARBA" id="ARBA00023242"/>
    </source>
</evidence>
<sequence length="224" mass="24585">MVRMEVDDGTRKRAMILAKGSWLDGLLKAKGYYLQGRGKTKAAKRLFPPRRSASQAQASQAQAPPRTSRILQDISNTRLASSNNNNESGGNRPSDRHTMQVVRRTRSPWSCGSKGSSMGSSEPLRVKVKRADMAPDAVALAVQVATDAIQLSGVDNHRDIAKTLKEEFDRELSPAWQCIVGQRFGSFITHAEGTFVYFIVGDLAILLFRTIPASCTEADSSCER</sequence>
<feature type="compositionally biased region" description="Low complexity" evidence="11">
    <location>
        <begin position="81"/>
        <end position="91"/>
    </location>
</feature>
<dbReference type="GO" id="GO:0005874">
    <property type="term" value="C:microtubule"/>
    <property type="evidence" value="ECO:0007669"/>
    <property type="project" value="UniProtKB-KW"/>
</dbReference>
<keyword evidence="13" id="KW-1185">Reference proteome</keyword>
<evidence type="ECO:0000256" key="5">
    <source>
        <dbReference type="ARBA" id="ARBA00022490"/>
    </source>
</evidence>
<reference evidence="12 13" key="1">
    <citation type="submission" date="2018-07" db="EMBL/GenBank/DDBJ databases">
        <title>The complete nuclear genome of the prasinophyte Chloropicon primus (CCMP1205).</title>
        <authorList>
            <person name="Pombert J.-F."/>
            <person name="Otis C."/>
            <person name="Turmel M."/>
            <person name="Lemieux C."/>
        </authorList>
    </citation>
    <scope>NUCLEOTIDE SEQUENCE [LARGE SCALE GENOMIC DNA]</scope>
    <source>
        <strain evidence="12 13">CCMP1205</strain>
    </source>
</reference>
<evidence type="ECO:0000256" key="6">
    <source>
        <dbReference type="ARBA" id="ARBA00022701"/>
    </source>
</evidence>
<keyword evidence="5" id="KW-0963">Cytoplasm</keyword>
<evidence type="ECO:0000313" key="12">
    <source>
        <dbReference type="EMBL" id="QDZ25903.1"/>
    </source>
</evidence>
<feature type="region of interest" description="Disordered" evidence="11">
    <location>
        <begin position="43"/>
        <end position="123"/>
    </location>
</feature>
<dbReference type="OrthoDB" id="10033309at2759"/>
<dbReference type="GO" id="GO:0045505">
    <property type="term" value="F:dynein intermediate chain binding"/>
    <property type="evidence" value="ECO:0007669"/>
    <property type="project" value="TreeGrafter"/>
</dbReference>
<evidence type="ECO:0000256" key="4">
    <source>
        <dbReference type="ARBA" id="ARBA00022448"/>
    </source>
</evidence>
<dbReference type="GO" id="GO:0005868">
    <property type="term" value="C:cytoplasmic dynein complex"/>
    <property type="evidence" value="ECO:0007669"/>
    <property type="project" value="TreeGrafter"/>
</dbReference>
<evidence type="ECO:0000256" key="8">
    <source>
        <dbReference type="ARBA" id="ARBA00022927"/>
    </source>
</evidence>
<keyword evidence="10" id="KW-0539">Nucleus</keyword>
<dbReference type="GO" id="GO:0015031">
    <property type="term" value="P:protein transport"/>
    <property type="evidence" value="ECO:0007669"/>
    <property type="project" value="UniProtKB-KW"/>
</dbReference>
<feature type="compositionally biased region" description="Polar residues" evidence="11">
    <location>
        <begin position="69"/>
        <end position="80"/>
    </location>
</feature>
<feature type="compositionally biased region" description="Low complexity" evidence="11">
    <location>
        <begin position="49"/>
        <end position="66"/>
    </location>
</feature>
<dbReference type="AlphaFoldDB" id="A0A5B8MZA5"/>
<comment type="subcellular location">
    <subcellularLocation>
        <location evidence="2">Cytoplasm</location>
        <location evidence="2">Cytoskeleton</location>
    </subcellularLocation>
    <subcellularLocation>
        <location evidence="1">Nucleus</location>
    </subcellularLocation>
</comment>
<dbReference type="PANTHER" id="PTHR11886:SF35">
    <property type="entry name" value="DYNEIN LIGHT CHAIN"/>
    <property type="match status" value="1"/>
</dbReference>
<dbReference type="Gene3D" id="3.30.740.10">
    <property type="entry name" value="Protein Inhibitor Of Neuronal Nitric Oxide Synthase"/>
    <property type="match status" value="1"/>
</dbReference>
<evidence type="ECO:0000256" key="1">
    <source>
        <dbReference type="ARBA" id="ARBA00004123"/>
    </source>
</evidence>
<dbReference type="PANTHER" id="PTHR11886">
    <property type="entry name" value="DYNEIN LIGHT CHAIN"/>
    <property type="match status" value="1"/>
</dbReference>
<dbReference type="Proteomes" id="UP000316726">
    <property type="component" value="Chromosome 19"/>
</dbReference>
<evidence type="ECO:0000256" key="3">
    <source>
        <dbReference type="ARBA" id="ARBA00015062"/>
    </source>
</evidence>
<evidence type="ECO:0000313" key="13">
    <source>
        <dbReference type="Proteomes" id="UP000316726"/>
    </source>
</evidence>
<keyword evidence="8" id="KW-0653">Protein transport</keyword>